<evidence type="ECO:0000313" key="2">
    <source>
        <dbReference type="Proteomes" id="UP000515561"/>
    </source>
</evidence>
<dbReference type="RefSeq" id="WP_184090993.1">
    <property type="nucleotide sequence ID" value="NZ_AP023367.1"/>
</dbReference>
<proteinExistence type="predicted"/>
<dbReference type="Proteomes" id="UP000515561">
    <property type="component" value="Chromosome"/>
</dbReference>
<dbReference type="EMBL" id="AP023367">
    <property type="protein sequence ID" value="BCJ93465.1"/>
    <property type="molecule type" value="Genomic_DNA"/>
</dbReference>
<evidence type="ECO:0000313" key="1">
    <source>
        <dbReference type="EMBL" id="BCJ93465.1"/>
    </source>
</evidence>
<reference evidence="1 2" key="1">
    <citation type="journal article" date="2016" name="Int. J. Syst. Evol. Microbiol.">
        <title>Descriptions of Anaerotaenia torta gen. nov., sp. nov. and Anaerocolumna cellulosilytica gen. nov., sp. nov. isolated from a methanogenic reactor of cattle waste.</title>
        <authorList>
            <person name="Uek A."/>
            <person name="Ohtaki Y."/>
            <person name="Kaku N."/>
            <person name="Ueki K."/>
        </authorList>
    </citation>
    <scope>NUCLEOTIDE SEQUENCE [LARGE SCALE GENOMIC DNA]</scope>
    <source>
        <strain evidence="1 2">SN021</strain>
    </source>
</reference>
<gene>
    <name evidence="1" type="ORF">acsn021_10340</name>
</gene>
<dbReference type="KEGG" id="acel:acsn021_10340"/>
<name>A0A6S6R1M1_9FIRM</name>
<organism evidence="1 2">
    <name type="scientific">Anaerocolumna cellulosilytica</name>
    <dbReference type="NCBI Taxonomy" id="433286"/>
    <lineage>
        <taxon>Bacteria</taxon>
        <taxon>Bacillati</taxon>
        <taxon>Bacillota</taxon>
        <taxon>Clostridia</taxon>
        <taxon>Lachnospirales</taxon>
        <taxon>Lachnospiraceae</taxon>
        <taxon>Anaerocolumna</taxon>
    </lineage>
</organism>
<accession>A0A6S6R1M1</accession>
<keyword evidence="2" id="KW-1185">Reference proteome</keyword>
<protein>
    <submittedName>
        <fullName evidence="1">Uncharacterized protein</fullName>
    </submittedName>
</protein>
<dbReference type="AlphaFoldDB" id="A0A6S6R1M1"/>
<sequence>MSHVAPAVRDKFETLPVELKNAILERDVVLNTIYDLMRVLEQIVAEGEENPS</sequence>